<dbReference type="GO" id="GO:0004467">
    <property type="term" value="F:long-chain fatty acid-CoA ligase activity"/>
    <property type="evidence" value="ECO:0007669"/>
    <property type="project" value="UniProtKB-EC"/>
</dbReference>
<dbReference type="InterPro" id="IPR042099">
    <property type="entry name" value="ANL_N_sf"/>
</dbReference>
<comment type="caution">
    <text evidence="8">The sequence shown here is derived from an EMBL/GenBank/DDBJ whole genome shotgun (WGS) entry which is preliminary data.</text>
</comment>
<feature type="region of interest" description="Disordered" evidence="6">
    <location>
        <begin position="27"/>
        <end position="46"/>
    </location>
</feature>
<dbReference type="EMBL" id="ONZQ02000011">
    <property type="protein sequence ID" value="SPO04979.1"/>
    <property type="molecule type" value="Genomic_DNA"/>
</dbReference>
<dbReference type="AlphaFoldDB" id="A0AAE8SXP6"/>
<proteinExistence type="inferred from homology"/>
<dbReference type="PANTHER" id="PTHR43272">
    <property type="entry name" value="LONG-CHAIN-FATTY-ACID--COA LIGASE"/>
    <property type="match status" value="1"/>
</dbReference>
<keyword evidence="4" id="KW-0067">ATP-binding</keyword>
<comment type="similarity">
    <text evidence="1">Belongs to the ATP-dependent AMP-binding enzyme family.</text>
</comment>
<evidence type="ECO:0000259" key="7">
    <source>
        <dbReference type="Pfam" id="PF00501"/>
    </source>
</evidence>
<evidence type="ECO:0000256" key="3">
    <source>
        <dbReference type="ARBA" id="ARBA00022741"/>
    </source>
</evidence>
<dbReference type="GO" id="GO:0005811">
    <property type="term" value="C:lipid droplet"/>
    <property type="evidence" value="ECO:0007669"/>
    <property type="project" value="TreeGrafter"/>
</dbReference>
<dbReference type="PROSITE" id="PS00455">
    <property type="entry name" value="AMP_BINDING"/>
    <property type="match status" value="1"/>
</dbReference>
<accession>A0AAE8SXP6</accession>
<keyword evidence="2 8" id="KW-0436">Ligase</keyword>
<gene>
    <name evidence="8" type="ORF">DNG_07664</name>
</gene>
<protein>
    <submittedName>
        <fullName evidence="8">Related to long-chain-fatty-acid--CoA ligase</fullName>
    </submittedName>
</protein>
<organism evidence="8 9">
    <name type="scientific">Cephalotrichum gorgonifer</name>
    <dbReference type="NCBI Taxonomy" id="2041049"/>
    <lineage>
        <taxon>Eukaryota</taxon>
        <taxon>Fungi</taxon>
        <taxon>Dikarya</taxon>
        <taxon>Ascomycota</taxon>
        <taxon>Pezizomycotina</taxon>
        <taxon>Sordariomycetes</taxon>
        <taxon>Hypocreomycetidae</taxon>
        <taxon>Microascales</taxon>
        <taxon>Microascaceae</taxon>
        <taxon>Cephalotrichum</taxon>
    </lineage>
</organism>
<evidence type="ECO:0000313" key="9">
    <source>
        <dbReference type="Proteomes" id="UP001187682"/>
    </source>
</evidence>
<evidence type="ECO:0000256" key="1">
    <source>
        <dbReference type="ARBA" id="ARBA00006432"/>
    </source>
</evidence>
<sequence>MAYKHGIMPLKPVHSPPYTIEAPGYEPIEGHTNPRRHPTAKDGLITSPREGINTIYDVIRRGNEVYPDEPATGTRKLVKIHTETKKVQKMVDGEVTEVDKEWTLFELSKFEFMTYKEYYKYATTLGAGMRALGLNAGDRLHLFAATSRNWLSMAHASASQSISIVTAYDSLGPEGVKHTLLNSDVNAMYVDPQLIKTVSPAIKEAQNVKFLVYNEDSVFAKGDGSEVEQLKKEYPDLKVLSVAELLEIGQKNPVDVVPPKTDDLFCLMYTSGTSGSPKGVPMSHLSMTAAVAGLLACVDEAVSHKEVILAYLPQAHIFELALENLVLSIGGTLGFGSPRTLSDVSVKNCYGDMRELRPTVLVGVPQVWETIRKGVTQKVEASSSIVRTLFWSAFNFKTFMTARGLPGGGALDNIVFKKVRELTGGRLRFIMNGASGISDGTKHFLSLVVAPMLTGYGLTETGATGSLGSPLEYTSNAIGPIPASIDVKLVSIPELGYSSTSSPPQGEIWIKGPSVFKEYYNNPEETAKAKTADGWFKTGDIGEFTPEGHLRVVDRVKNLVKMQGGEYIALEKLEAIYRGSNFVHNIMIEASEEASKPIAIIFPNEKLFAEKAAELGIDEHSMHDDPKMVSLVYKDMIAQAKRAGLVPIEMIASVVLTDEEWTPINGLVTATQKVNRRAVREKYGQKLKDAFAKIKA</sequence>
<dbReference type="Proteomes" id="UP001187682">
    <property type="component" value="Unassembled WGS sequence"/>
</dbReference>
<evidence type="ECO:0000256" key="2">
    <source>
        <dbReference type="ARBA" id="ARBA00022598"/>
    </source>
</evidence>
<dbReference type="InterPro" id="IPR000873">
    <property type="entry name" value="AMP-dep_synth/lig_dom"/>
</dbReference>
<dbReference type="PANTHER" id="PTHR43272:SF83">
    <property type="entry name" value="ACYL-COA SYNTHETASE LONG-CHAIN, ISOFORM J"/>
    <property type="match status" value="1"/>
</dbReference>
<dbReference type="Gene3D" id="3.40.50.12780">
    <property type="entry name" value="N-terminal domain of ligase-like"/>
    <property type="match status" value="1"/>
</dbReference>
<evidence type="ECO:0000256" key="6">
    <source>
        <dbReference type="SAM" id="MobiDB-lite"/>
    </source>
</evidence>
<comment type="catalytic activity">
    <reaction evidence="5">
        <text>a long-chain fatty acid + ATP + CoA = a long-chain fatty acyl-CoA + AMP + diphosphate</text>
        <dbReference type="Rhea" id="RHEA:15421"/>
        <dbReference type="ChEBI" id="CHEBI:30616"/>
        <dbReference type="ChEBI" id="CHEBI:33019"/>
        <dbReference type="ChEBI" id="CHEBI:57287"/>
        <dbReference type="ChEBI" id="CHEBI:57560"/>
        <dbReference type="ChEBI" id="CHEBI:83139"/>
        <dbReference type="ChEBI" id="CHEBI:456215"/>
        <dbReference type="EC" id="6.2.1.3"/>
    </reaction>
</comment>
<reference evidence="8" key="1">
    <citation type="submission" date="2018-03" db="EMBL/GenBank/DDBJ databases">
        <authorList>
            <person name="Guldener U."/>
        </authorList>
    </citation>
    <scope>NUCLEOTIDE SEQUENCE</scope>
</reference>
<dbReference type="InterPro" id="IPR020845">
    <property type="entry name" value="AMP-binding_CS"/>
</dbReference>
<dbReference type="SUPFAM" id="SSF56801">
    <property type="entry name" value="Acetyl-CoA synthetase-like"/>
    <property type="match status" value="1"/>
</dbReference>
<keyword evidence="3" id="KW-0547">Nucleotide-binding</keyword>
<evidence type="ECO:0000256" key="5">
    <source>
        <dbReference type="ARBA" id="ARBA00036813"/>
    </source>
</evidence>
<dbReference type="GO" id="GO:0005886">
    <property type="term" value="C:plasma membrane"/>
    <property type="evidence" value="ECO:0007669"/>
    <property type="project" value="TreeGrafter"/>
</dbReference>
<evidence type="ECO:0000256" key="4">
    <source>
        <dbReference type="ARBA" id="ARBA00022840"/>
    </source>
</evidence>
<feature type="domain" description="AMP-dependent synthetase/ligase" evidence="7">
    <location>
        <begin position="109"/>
        <end position="520"/>
    </location>
</feature>
<name>A0AAE8SXP6_9PEZI</name>
<dbReference type="GO" id="GO:0035336">
    <property type="term" value="P:long-chain fatty-acyl-CoA metabolic process"/>
    <property type="evidence" value="ECO:0007669"/>
    <property type="project" value="TreeGrafter"/>
</dbReference>
<keyword evidence="9" id="KW-1185">Reference proteome</keyword>
<evidence type="ECO:0000313" key="8">
    <source>
        <dbReference type="EMBL" id="SPO04979.1"/>
    </source>
</evidence>
<dbReference type="Pfam" id="PF00501">
    <property type="entry name" value="AMP-binding"/>
    <property type="match status" value="1"/>
</dbReference>
<dbReference type="GO" id="GO:0005783">
    <property type="term" value="C:endoplasmic reticulum"/>
    <property type="evidence" value="ECO:0007669"/>
    <property type="project" value="TreeGrafter"/>
</dbReference>
<dbReference type="GO" id="GO:0005524">
    <property type="term" value="F:ATP binding"/>
    <property type="evidence" value="ECO:0007669"/>
    <property type="project" value="UniProtKB-KW"/>
</dbReference>